<dbReference type="GO" id="GO:0000978">
    <property type="term" value="F:RNA polymerase II cis-regulatory region sequence-specific DNA binding"/>
    <property type="evidence" value="ECO:0007669"/>
    <property type="project" value="TreeGrafter"/>
</dbReference>
<gene>
    <name evidence="10" type="ORF">K444DRAFT_635578</name>
</gene>
<dbReference type="PANTHER" id="PTHR24376">
    <property type="entry name" value="ZINC FINGER PROTEIN"/>
    <property type="match status" value="1"/>
</dbReference>
<evidence type="ECO:0000256" key="8">
    <source>
        <dbReference type="SAM" id="MobiDB-lite"/>
    </source>
</evidence>
<reference evidence="10 11" key="1">
    <citation type="submission" date="2016-04" db="EMBL/GenBank/DDBJ databases">
        <title>A degradative enzymes factory behind the ericoid mycorrhizal symbiosis.</title>
        <authorList>
            <consortium name="DOE Joint Genome Institute"/>
            <person name="Martino E."/>
            <person name="Morin E."/>
            <person name="Grelet G."/>
            <person name="Kuo A."/>
            <person name="Kohler A."/>
            <person name="Daghino S."/>
            <person name="Barry K."/>
            <person name="Choi C."/>
            <person name="Cichocki N."/>
            <person name="Clum A."/>
            <person name="Copeland A."/>
            <person name="Hainaut M."/>
            <person name="Haridas S."/>
            <person name="Labutti K."/>
            <person name="Lindquist E."/>
            <person name="Lipzen A."/>
            <person name="Khouja H.-R."/>
            <person name="Murat C."/>
            <person name="Ohm R."/>
            <person name="Olson A."/>
            <person name="Spatafora J."/>
            <person name="Veneault-Fourrey C."/>
            <person name="Henrissat B."/>
            <person name="Grigoriev I."/>
            <person name="Martin F."/>
            <person name="Perotto S."/>
        </authorList>
    </citation>
    <scope>NUCLEOTIDE SEQUENCE [LARGE SCALE GENOMIC DNA]</scope>
    <source>
        <strain evidence="10 11">E</strain>
    </source>
</reference>
<protein>
    <recommendedName>
        <fullName evidence="9">C2H2-type domain-containing protein</fullName>
    </recommendedName>
</protein>
<sequence length="432" mass="48532">MPPPRGQQILEEEPTVCTKCELTFKSFADYHKHKVHSRRHIACEVCSQDFESHEACKQHHDLMHSHEQDMSCPGCNKHFTRLGGLMSHIELAECKYFQREIVEKNRKMKQNWYSNAQNARNFQDYGRTAGDFDNNSPSPFTAPQPHKLLRGPEGVMLVTADGEPVQDEASQSQALSRVTRSASPAPTFRGDDLMAFGELTTMPPAHLFTKPPSVLKQEDFPTLTVKLGSVPNTPGVELKAENAWDAKQNLFAGAPATIAPPVELLRSMNVKNIEEGKEDLMDPDSRSFNAMKFYIDLIGKFRCPHRGCGKSIKHKGAFIQHLKSPAHRNEKLQCINCLRYFATATALTQHCESQGVRCKVRQTSEYDGVIDGITGGTAITAGRHVDDTIKYAVNPEILPTLTTASVVEAHRARLDGKNKKRQHFWDDRTARW</sequence>
<dbReference type="OrthoDB" id="8117402at2759"/>
<feature type="region of interest" description="Disordered" evidence="8">
    <location>
        <begin position="167"/>
        <end position="186"/>
    </location>
</feature>
<dbReference type="GeneID" id="36591961"/>
<evidence type="ECO:0000256" key="2">
    <source>
        <dbReference type="ARBA" id="ARBA00022723"/>
    </source>
</evidence>
<dbReference type="Gene3D" id="3.30.160.60">
    <property type="entry name" value="Classic Zinc Finger"/>
    <property type="match status" value="1"/>
</dbReference>
<dbReference type="GO" id="GO:0008270">
    <property type="term" value="F:zinc ion binding"/>
    <property type="evidence" value="ECO:0007669"/>
    <property type="project" value="UniProtKB-KW"/>
</dbReference>
<dbReference type="STRING" id="1095630.A0A2J6SR28"/>
<accession>A0A2J6SR28</accession>
<dbReference type="RefSeq" id="XP_024730130.1">
    <property type="nucleotide sequence ID" value="XM_024883884.1"/>
</dbReference>
<evidence type="ECO:0000256" key="6">
    <source>
        <dbReference type="ARBA" id="ARBA00023242"/>
    </source>
</evidence>
<evidence type="ECO:0000313" key="10">
    <source>
        <dbReference type="EMBL" id="PMD53226.1"/>
    </source>
</evidence>
<evidence type="ECO:0000313" key="11">
    <source>
        <dbReference type="Proteomes" id="UP000235371"/>
    </source>
</evidence>
<dbReference type="GO" id="GO:0001228">
    <property type="term" value="F:DNA-binding transcription activator activity, RNA polymerase II-specific"/>
    <property type="evidence" value="ECO:0007669"/>
    <property type="project" value="TreeGrafter"/>
</dbReference>
<evidence type="ECO:0000256" key="4">
    <source>
        <dbReference type="ARBA" id="ARBA00022771"/>
    </source>
</evidence>
<keyword evidence="2" id="KW-0479">Metal-binding</keyword>
<keyword evidence="11" id="KW-1185">Reference proteome</keyword>
<keyword evidence="5" id="KW-0862">Zinc</keyword>
<evidence type="ECO:0000256" key="1">
    <source>
        <dbReference type="ARBA" id="ARBA00004123"/>
    </source>
</evidence>
<comment type="subcellular location">
    <subcellularLocation>
        <location evidence="1">Nucleus</location>
    </subcellularLocation>
</comment>
<keyword evidence="3" id="KW-0677">Repeat</keyword>
<evidence type="ECO:0000256" key="3">
    <source>
        <dbReference type="ARBA" id="ARBA00022737"/>
    </source>
</evidence>
<feature type="domain" description="C2H2-type" evidence="9">
    <location>
        <begin position="301"/>
        <end position="332"/>
    </location>
</feature>
<organism evidence="10 11">
    <name type="scientific">Hyaloscypha bicolor E</name>
    <dbReference type="NCBI Taxonomy" id="1095630"/>
    <lineage>
        <taxon>Eukaryota</taxon>
        <taxon>Fungi</taxon>
        <taxon>Dikarya</taxon>
        <taxon>Ascomycota</taxon>
        <taxon>Pezizomycotina</taxon>
        <taxon>Leotiomycetes</taxon>
        <taxon>Helotiales</taxon>
        <taxon>Hyaloscyphaceae</taxon>
        <taxon>Hyaloscypha</taxon>
        <taxon>Hyaloscypha bicolor</taxon>
    </lineage>
</organism>
<dbReference type="Proteomes" id="UP000235371">
    <property type="component" value="Unassembled WGS sequence"/>
</dbReference>
<feature type="domain" description="C2H2-type" evidence="9">
    <location>
        <begin position="41"/>
        <end position="69"/>
    </location>
</feature>
<dbReference type="PANTHER" id="PTHR24376:SF235">
    <property type="entry name" value="C2H2-TYPE DOMAIN-CONTAINING PROTEIN"/>
    <property type="match status" value="1"/>
</dbReference>
<dbReference type="PROSITE" id="PS50157">
    <property type="entry name" value="ZINC_FINGER_C2H2_2"/>
    <property type="match status" value="2"/>
</dbReference>
<feature type="compositionally biased region" description="Polar residues" evidence="8">
    <location>
        <begin position="168"/>
        <end position="184"/>
    </location>
</feature>
<dbReference type="InParanoid" id="A0A2J6SR28"/>
<evidence type="ECO:0000256" key="7">
    <source>
        <dbReference type="PROSITE-ProRule" id="PRU00042"/>
    </source>
</evidence>
<dbReference type="EMBL" id="KZ613891">
    <property type="protein sequence ID" value="PMD53226.1"/>
    <property type="molecule type" value="Genomic_DNA"/>
</dbReference>
<evidence type="ECO:0000256" key="5">
    <source>
        <dbReference type="ARBA" id="ARBA00022833"/>
    </source>
</evidence>
<dbReference type="PROSITE" id="PS00028">
    <property type="entry name" value="ZINC_FINGER_C2H2_1"/>
    <property type="match status" value="2"/>
</dbReference>
<keyword evidence="4 7" id="KW-0863">Zinc-finger</keyword>
<name>A0A2J6SR28_9HELO</name>
<proteinExistence type="predicted"/>
<dbReference type="GO" id="GO:0005634">
    <property type="term" value="C:nucleus"/>
    <property type="evidence" value="ECO:0007669"/>
    <property type="project" value="UniProtKB-SubCell"/>
</dbReference>
<keyword evidence="6" id="KW-0539">Nucleus</keyword>
<dbReference type="SMART" id="SM00355">
    <property type="entry name" value="ZnF_C2H2"/>
    <property type="match status" value="5"/>
</dbReference>
<dbReference type="InterPro" id="IPR013087">
    <property type="entry name" value="Znf_C2H2_type"/>
</dbReference>
<dbReference type="AlphaFoldDB" id="A0A2J6SR28"/>
<evidence type="ECO:0000259" key="9">
    <source>
        <dbReference type="PROSITE" id="PS50157"/>
    </source>
</evidence>